<dbReference type="InterPro" id="IPR007899">
    <property type="entry name" value="CHAD_dom"/>
</dbReference>
<dbReference type="GO" id="GO:0050355">
    <property type="term" value="F:inorganic triphosphate phosphatase activity"/>
    <property type="evidence" value="ECO:0007669"/>
    <property type="project" value="InterPro"/>
</dbReference>
<dbReference type="Proteomes" id="UP000637002">
    <property type="component" value="Unassembled WGS sequence"/>
</dbReference>
<evidence type="ECO:0000259" key="2">
    <source>
        <dbReference type="PROSITE" id="PS51708"/>
    </source>
</evidence>
<sequence>MSEPKEIELKLICNAADMCALQASTRLQGAAAKDEDQLNSAYFDTPDRLLQEAGYILRVRRSRDGYVQTAKAAGDGLIERSEWERAVSGPEPDLDGLRKTPLAKVLGKRPTLVPLFTVSVERGAYEVERANSRIEVAMDRGGIVAPGAKRKTQAVSISEIELELKNGSAADLFALAREFADEVPLRLGVRSKAERGFALADGKGEGVRKAEPILLSDDLTAAEAFRAIAHACLRHMRLNEDVLLDHRDASALHQMRVAIRRLRSSFSLFKDLIADDRSEVIHAELKRLSEPLGRARNLDVFLSDTLPAERARHPDKVELLNLEKHLEAQRLEAYRSVMRGLQSEEWPRFVLDLLGWINAGPWLSSGGRKGALARNQPATAFAAGVLHKRRRQVKKRGRDLQNLNAEDRHKVRIAAKKLRYGAEFFAGLYTGRKERGRQKAFTTALSDMQDSLGALNDIATGHEIIDEIVGAGADSSASFAAGLTMADIEARSQRLLASAAEAHTALVEVRPFWR</sequence>
<dbReference type="SUPFAM" id="SSF55154">
    <property type="entry name" value="CYTH-like phosphatases"/>
    <property type="match status" value="1"/>
</dbReference>
<comment type="caution">
    <text evidence="3">The sequence shown here is derived from an EMBL/GenBank/DDBJ whole genome shotgun (WGS) entry which is preliminary data.</text>
</comment>
<evidence type="ECO:0000313" key="3">
    <source>
        <dbReference type="EMBL" id="GGC87890.1"/>
    </source>
</evidence>
<dbReference type="InterPro" id="IPR038186">
    <property type="entry name" value="CHAD_dom_sf"/>
</dbReference>
<gene>
    <name evidence="3" type="ORF">GCM10010994_52340</name>
</gene>
<dbReference type="Gene3D" id="2.40.320.10">
    <property type="entry name" value="Hypothetical Protein Pfu-838710-001"/>
    <property type="match status" value="1"/>
</dbReference>
<accession>A0A916UUW4</accession>
<proteinExistence type="predicted"/>
<dbReference type="GO" id="GO:0046872">
    <property type="term" value="F:metal ion binding"/>
    <property type="evidence" value="ECO:0007669"/>
    <property type="project" value="TreeGrafter"/>
</dbReference>
<dbReference type="Gene3D" id="1.40.20.10">
    <property type="entry name" value="CHAD domain"/>
    <property type="match status" value="1"/>
</dbReference>
<dbReference type="InterPro" id="IPR033469">
    <property type="entry name" value="CYTH-like_dom_sf"/>
</dbReference>
<organism evidence="3 4">
    <name type="scientific">Chelatococcus reniformis</name>
    <dbReference type="NCBI Taxonomy" id="1494448"/>
    <lineage>
        <taxon>Bacteria</taxon>
        <taxon>Pseudomonadati</taxon>
        <taxon>Pseudomonadota</taxon>
        <taxon>Alphaproteobacteria</taxon>
        <taxon>Hyphomicrobiales</taxon>
        <taxon>Chelatococcaceae</taxon>
        <taxon>Chelatococcus</taxon>
    </lineage>
</organism>
<dbReference type="CDD" id="cd07756">
    <property type="entry name" value="CYTH-like_Pase_CHAD"/>
    <property type="match status" value="1"/>
</dbReference>
<dbReference type="PROSITE" id="PS51708">
    <property type="entry name" value="CHAD"/>
    <property type="match status" value="1"/>
</dbReference>
<reference evidence="3" key="2">
    <citation type="submission" date="2020-09" db="EMBL/GenBank/DDBJ databases">
        <authorList>
            <person name="Sun Q."/>
            <person name="Zhou Y."/>
        </authorList>
    </citation>
    <scope>NUCLEOTIDE SEQUENCE</scope>
    <source>
        <strain evidence="3">CGMCC 1.12919</strain>
    </source>
</reference>
<dbReference type="InterPro" id="IPR023577">
    <property type="entry name" value="CYTH_domain"/>
</dbReference>
<dbReference type="EMBL" id="BMGG01000010">
    <property type="protein sequence ID" value="GGC87890.1"/>
    <property type="molecule type" value="Genomic_DNA"/>
</dbReference>
<dbReference type="PROSITE" id="PS51707">
    <property type="entry name" value="CYTH"/>
    <property type="match status" value="1"/>
</dbReference>
<dbReference type="Pfam" id="PF01928">
    <property type="entry name" value="CYTH"/>
    <property type="match status" value="1"/>
</dbReference>
<dbReference type="PANTHER" id="PTHR39569">
    <property type="entry name" value="INORGANIC TRIPHOSPHATASE"/>
    <property type="match status" value="1"/>
</dbReference>
<dbReference type="SMART" id="SM01118">
    <property type="entry name" value="CYTH"/>
    <property type="match status" value="1"/>
</dbReference>
<evidence type="ECO:0000313" key="4">
    <source>
        <dbReference type="Proteomes" id="UP000637002"/>
    </source>
</evidence>
<feature type="domain" description="CYTH" evidence="1">
    <location>
        <begin position="4"/>
        <end position="203"/>
    </location>
</feature>
<dbReference type="SMART" id="SM00880">
    <property type="entry name" value="CHAD"/>
    <property type="match status" value="1"/>
</dbReference>
<dbReference type="AlphaFoldDB" id="A0A916UUW4"/>
<name>A0A916UUW4_9HYPH</name>
<dbReference type="RefSeq" id="WP_188612203.1">
    <property type="nucleotide sequence ID" value="NZ_BMGG01000010.1"/>
</dbReference>
<dbReference type="PANTHER" id="PTHR39569:SF1">
    <property type="entry name" value="INORGANIC TRIPHOSPHATASE"/>
    <property type="match status" value="1"/>
</dbReference>
<keyword evidence="4" id="KW-1185">Reference proteome</keyword>
<feature type="domain" description="CHAD" evidence="2">
    <location>
        <begin position="218"/>
        <end position="514"/>
    </location>
</feature>
<reference evidence="3" key="1">
    <citation type="journal article" date="2014" name="Int. J. Syst. Evol. Microbiol.">
        <title>Complete genome sequence of Corynebacterium casei LMG S-19264T (=DSM 44701T), isolated from a smear-ripened cheese.</title>
        <authorList>
            <consortium name="US DOE Joint Genome Institute (JGI-PGF)"/>
            <person name="Walter F."/>
            <person name="Albersmeier A."/>
            <person name="Kalinowski J."/>
            <person name="Ruckert C."/>
        </authorList>
    </citation>
    <scope>NUCLEOTIDE SEQUENCE</scope>
    <source>
        <strain evidence="3">CGMCC 1.12919</strain>
    </source>
</reference>
<dbReference type="Pfam" id="PF05235">
    <property type="entry name" value="CHAD"/>
    <property type="match status" value="1"/>
</dbReference>
<dbReference type="InterPro" id="IPR039013">
    <property type="entry name" value="YgiF"/>
</dbReference>
<evidence type="ECO:0000259" key="1">
    <source>
        <dbReference type="PROSITE" id="PS51707"/>
    </source>
</evidence>
<protein>
    <submittedName>
        <fullName evidence="3">Inorganic triphosphatase</fullName>
    </submittedName>
</protein>